<gene>
    <name evidence="1" type="ORF">TCM_000781</name>
</gene>
<dbReference type="EMBL" id="CM001879">
    <property type="protein sequence ID" value="EOX91663.1"/>
    <property type="molecule type" value="Genomic_DNA"/>
</dbReference>
<accession>A0A061DP19</accession>
<dbReference type="STRING" id="3641.A0A061DP19"/>
<dbReference type="Gramene" id="EOX91663">
    <property type="protein sequence ID" value="EOX91663"/>
    <property type="gene ID" value="TCM_000781"/>
</dbReference>
<keyword evidence="2" id="KW-1185">Reference proteome</keyword>
<dbReference type="AlphaFoldDB" id="A0A061DP19"/>
<organism evidence="1 2">
    <name type="scientific">Theobroma cacao</name>
    <name type="common">Cacao</name>
    <name type="synonym">Cocoa</name>
    <dbReference type="NCBI Taxonomy" id="3641"/>
    <lineage>
        <taxon>Eukaryota</taxon>
        <taxon>Viridiplantae</taxon>
        <taxon>Streptophyta</taxon>
        <taxon>Embryophyta</taxon>
        <taxon>Tracheophyta</taxon>
        <taxon>Spermatophyta</taxon>
        <taxon>Magnoliopsida</taxon>
        <taxon>eudicotyledons</taxon>
        <taxon>Gunneridae</taxon>
        <taxon>Pentapetalae</taxon>
        <taxon>rosids</taxon>
        <taxon>malvids</taxon>
        <taxon>Malvales</taxon>
        <taxon>Malvaceae</taxon>
        <taxon>Byttnerioideae</taxon>
        <taxon>Theobroma</taxon>
    </lineage>
</organism>
<dbReference type="PANTHER" id="PTHR37718:SF2">
    <property type="entry name" value="OS03G0205150 PROTEIN"/>
    <property type="match status" value="1"/>
</dbReference>
<dbReference type="eggNOG" id="ENOG502S6VM">
    <property type="taxonomic scope" value="Eukaryota"/>
</dbReference>
<evidence type="ECO:0000313" key="1">
    <source>
        <dbReference type="EMBL" id="EOX91663.1"/>
    </source>
</evidence>
<evidence type="ECO:0000313" key="2">
    <source>
        <dbReference type="Proteomes" id="UP000026915"/>
    </source>
</evidence>
<proteinExistence type="predicted"/>
<dbReference type="InParanoid" id="A0A061DP19"/>
<name>A0A061DP19_THECC</name>
<reference evidence="1 2" key="1">
    <citation type="journal article" date="2013" name="Genome Biol.">
        <title>The genome sequence of the most widely cultivated cacao type and its use to identify candidate genes regulating pod color.</title>
        <authorList>
            <person name="Motamayor J.C."/>
            <person name="Mockaitis K."/>
            <person name="Schmutz J."/>
            <person name="Haiminen N."/>
            <person name="Iii D.L."/>
            <person name="Cornejo O."/>
            <person name="Findley S.D."/>
            <person name="Zheng P."/>
            <person name="Utro F."/>
            <person name="Royaert S."/>
            <person name="Saski C."/>
            <person name="Jenkins J."/>
            <person name="Podicheti R."/>
            <person name="Zhao M."/>
            <person name="Scheffler B.E."/>
            <person name="Stack J.C."/>
            <person name="Feltus F.A."/>
            <person name="Mustiga G.M."/>
            <person name="Amores F."/>
            <person name="Phillips W."/>
            <person name="Marelli J.P."/>
            <person name="May G.D."/>
            <person name="Shapiro H."/>
            <person name="Ma J."/>
            <person name="Bustamante C.D."/>
            <person name="Schnell R.J."/>
            <person name="Main D."/>
            <person name="Gilbert D."/>
            <person name="Parida L."/>
            <person name="Kuhn D.N."/>
        </authorList>
    </citation>
    <scope>NUCLEOTIDE SEQUENCE [LARGE SCALE GENOMIC DNA]</scope>
    <source>
        <strain evidence="2">cv. Matina 1-6</strain>
    </source>
</reference>
<dbReference type="HOGENOM" id="CLU_1104358_0_0_1"/>
<protein>
    <submittedName>
        <fullName evidence="1">Uncharacterized protein</fullName>
    </submittedName>
</protein>
<dbReference type="PANTHER" id="PTHR37718">
    <property type="entry name" value="BNAC03G61340D PROTEIN"/>
    <property type="match status" value="1"/>
</dbReference>
<dbReference type="Proteomes" id="UP000026915">
    <property type="component" value="Chromosome 1"/>
</dbReference>
<sequence>MDPRYTGEILKHLERQNELLTESHSLISHELHKLQVEEEMLMRKFYELMAAQGLNKKYENSDTKEIEHSTTIVGPICNEDDEAGNSTALVCTTSKARQPLRFVKGNQIYPLDVNLDNFANRIGYLTDDVSLLLRTRILSNARVSEYQPKMAGQSSILNGCCWFSLLTFFLSCGRSGHGSANTAHPQLERRNIQGNMQWAGYGSMNYYAKTEEGIVPKLQDGSPSRVCVGAIVKLLHSNLQLANHGSVAKKSL</sequence>